<accession>A0ACC0FL41</accession>
<protein>
    <submittedName>
        <fullName evidence="1">Protein IQ-DOMAIN 31</fullName>
    </submittedName>
</protein>
<keyword evidence="2" id="KW-1185">Reference proteome</keyword>
<dbReference type="EMBL" id="CM045771">
    <property type="protein sequence ID" value="KAI7988973.1"/>
    <property type="molecule type" value="Genomic_DNA"/>
</dbReference>
<comment type="caution">
    <text evidence="1">The sequence shown here is derived from an EMBL/GenBank/DDBJ whole genome shotgun (WGS) entry which is preliminary data.</text>
</comment>
<evidence type="ECO:0000313" key="1">
    <source>
        <dbReference type="EMBL" id="KAI7988973.1"/>
    </source>
</evidence>
<gene>
    <name evidence="1" type="ORF">LOK49_LG13G01611</name>
</gene>
<sequence length="590" mass="65614">MGALGKWLKSLIGLKKTQPRHQENVGSSGKGRKWRLWRSDKGGPVAASDSSSFGVDDMFSAAVAIVVRATTKDFMLVTQEWAAIRIQTMFRAFLARQALRALKAIVRVQAIFRGRQVRKQAAVTLRRMQALVRAQARVRASSVSAQSRDKPAIALEDEEKENPDSLVQEVMDDEAAKHEPTIEDDVSTQNQHLQQIPTLSGSRNFCSVDLDSDNCVIIDRDDIHPNNVAYSENSKSVDIAVSQGDPLSSTGDVWPPVSMPDSYYRSMLNREYASSTELSLGHSRVFEQQQVRPIDLESDNCEEDTRKDLLHRQSNDGSFFNPYADQEMQGQNEVLQHFYKGQGGLPYHHEQKQTWLDLQPASNVSMGMGQFSGLFREHLHPSLPLELRQKRSNDMYMHQDIQGKMFTDGSRYTIPRQEHFSNANTNVQDWAINANTTHMSAPLQSHLDGGELGQNWFSGEHRVSGGWSTLDTSAVGPTQTIINRSSNPDQSLFGVVSQCNEVCSGAPNDSMGSTEQRFIQSGTYGRVGAVVPTASNMLPLTSHPLDYLSGHEAAAPVKNNNIGWMSSVPHQNSALQDSMGKPFLRPSWNK</sequence>
<evidence type="ECO:0000313" key="2">
    <source>
        <dbReference type="Proteomes" id="UP001060215"/>
    </source>
</evidence>
<name>A0ACC0FL41_9ERIC</name>
<organism evidence="1 2">
    <name type="scientific">Camellia lanceoleosa</name>
    <dbReference type="NCBI Taxonomy" id="1840588"/>
    <lineage>
        <taxon>Eukaryota</taxon>
        <taxon>Viridiplantae</taxon>
        <taxon>Streptophyta</taxon>
        <taxon>Embryophyta</taxon>
        <taxon>Tracheophyta</taxon>
        <taxon>Spermatophyta</taxon>
        <taxon>Magnoliopsida</taxon>
        <taxon>eudicotyledons</taxon>
        <taxon>Gunneridae</taxon>
        <taxon>Pentapetalae</taxon>
        <taxon>asterids</taxon>
        <taxon>Ericales</taxon>
        <taxon>Theaceae</taxon>
        <taxon>Camellia</taxon>
    </lineage>
</organism>
<dbReference type="Proteomes" id="UP001060215">
    <property type="component" value="Chromosome 14"/>
</dbReference>
<reference evidence="1 2" key="1">
    <citation type="journal article" date="2022" name="Plant J.">
        <title>Chromosome-level genome of Camellia lanceoleosa provides a valuable resource for understanding genome evolution and self-incompatibility.</title>
        <authorList>
            <person name="Gong W."/>
            <person name="Xiao S."/>
            <person name="Wang L."/>
            <person name="Liao Z."/>
            <person name="Chang Y."/>
            <person name="Mo W."/>
            <person name="Hu G."/>
            <person name="Li W."/>
            <person name="Zhao G."/>
            <person name="Zhu H."/>
            <person name="Hu X."/>
            <person name="Ji K."/>
            <person name="Xiang X."/>
            <person name="Song Q."/>
            <person name="Yuan D."/>
            <person name="Jin S."/>
            <person name="Zhang L."/>
        </authorList>
    </citation>
    <scope>NUCLEOTIDE SEQUENCE [LARGE SCALE GENOMIC DNA]</scope>
    <source>
        <strain evidence="1">SQ_2022a</strain>
    </source>
</reference>
<proteinExistence type="predicted"/>